<evidence type="ECO:0000313" key="1">
    <source>
        <dbReference type="EMBL" id="NAS14350.1"/>
    </source>
</evidence>
<proteinExistence type="predicted"/>
<dbReference type="Proteomes" id="UP000475249">
    <property type="component" value="Unassembled WGS sequence"/>
</dbReference>
<reference evidence="1 2" key="1">
    <citation type="submission" date="2020-01" db="EMBL/GenBank/DDBJ databases">
        <title>Bacteria diversity of Porities sp.</title>
        <authorList>
            <person name="Wang G."/>
        </authorList>
    </citation>
    <scope>NUCLEOTIDE SEQUENCE [LARGE SCALE GENOMIC DNA]</scope>
    <source>
        <strain evidence="1 2">R33</strain>
    </source>
</reference>
<sequence length="66" mass="7676">MPGYIKNRIKGRGFPWFRAVGMICLFPIRHKGAQCAWAGRYMDDMHLLFRVLKRSKPLPSAWEVLG</sequence>
<organism evidence="1 2">
    <name type="scientific">Poritiphilus flavus</name>
    <dbReference type="NCBI Taxonomy" id="2697053"/>
    <lineage>
        <taxon>Bacteria</taxon>
        <taxon>Pseudomonadati</taxon>
        <taxon>Bacteroidota</taxon>
        <taxon>Flavobacteriia</taxon>
        <taxon>Flavobacteriales</taxon>
        <taxon>Flavobacteriaceae</taxon>
        <taxon>Poritiphilus</taxon>
    </lineage>
</organism>
<protein>
    <submittedName>
        <fullName evidence="1">Uncharacterized protein</fullName>
    </submittedName>
</protein>
<accession>A0A6L9EHU8</accession>
<dbReference type="AlphaFoldDB" id="A0A6L9EHU8"/>
<dbReference type="RefSeq" id="WP_161437390.1">
    <property type="nucleotide sequence ID" value="NZ_WXYO01000009.1"/>
</dbReference>
<keyword evidence="2" id="KW-1185">Reference proteome</keyword>
<dbReference type="EMBL" id="WXYO01000009">
    <property type="protein sequence ID" value="NAS14350.1"/>
    <property type="molecule type" value="Genomic_DNA"/>
</dbReference>
<evidence type="ECO:0000313" key="2">
    <source>
        <dbReference type="Proteomes" id="UP000475249"/>
    </source>
</evidence>
<comment type="caution">
    <text evidence="1">The sequence shown here is derived from an EMBL/GenBank/DDBJ whole genome shotgun (WGS) entry which is preliminary data.</text>
</comment>
<gene>
    <name evidence="1" type="ORF">GTQ38_20225</name>
</gene>
<name>A0A6L9EHU8_9FLAO</name>